<gene>
    <name evidence="2" type="primary">ydfK</name>
    <name evidence="2" type="ORF">BEI61_01019</name>
</gene>
<feature type="transmembrane region" description="Helical" evidence="1">
    <location>
        <begin position="68"/>
        <end position="87"/>
    </location>
</feature>
<dbReference type="RefSeq" id="WP_069151505.1">
    <property type="nucleotide sequence ID" value="NZ_DAWDRA010000418.1"/>
</dbReference>
<feature type="transmembrane region" description="Helical" evidence="1">
    <location>
        <begin position="6"/>
        <end position="23"/>
    </location>
</feature>
<reference evidence="2 3" key="1">
    <citation type="submission" date="2016-07" db="EMBL/GenBank/DDBJ databases">
        <title>Characterization of isolates of Eisenbergiella tayi derived from blood cultures, using whole genome sequencing.</title>
        <authorList>
            <person name="Burdz T."/>
            <person name="Wiebe D."/>
            <person name="Huynh C."/>
            <person name="Bernard K."/>
        </authorList>
    </citation>
    <scope>NUCLEOTIDE SEQUENCE [LARGE SCALE GENOMIC DNA]</scope>
    <source>
        <strain evidence="2 3">NML 110608</strain>
    </source>
</reference>
<evidence type="ECO:0000313" key="2">
    <source>
        <dbReference type="EMBL" id="ODM05136.1"/>
    </source>
</evidence>
<dbReference type="AlphaFoldDB" id="A0A1E3AAD6"/>
<dbReference type="PANTHER" id="PTHR36111">
    <property type="entry name" value="INNER MEMBRANE PROTEIN-RELATED"/>
    <property type="match status" value="1"/>
</dbReference>
<comment type="caution">
    <text evidence="2">The sequence shown here is derived from an EMBL/GenBank/DDBJ whole genome shotgun (WGS) entry which is preliminary data.</text>
</comment>
<accession>A0A1E3AAD6</accession>
<dbReference type="Proteomes" id="UP000094067">
    <property type="component" value="Unassembled WGS sequence"/>
</dbReference>
<feature type="transmembrane region" description="Helical" evidence="1">
    <location>
        <begin position="198"/>
        <end position="215"/>
    </location>
</feature>
<proteinExistence type="predicted"/>
<protein>
    <submittedName>
        <fullName evidence="2">Putative membrane protein YdfK</fullName>
    </submittedName>
</protein>
<dbReference type="InterPro" id="IPR007563">
    <property type="entry name" value="DUF554"/>
</dbReference>
<organism evidence="2 3">
    <name type="scientific">Eisenbergiella tayi</name>
    <dbReference type="NCBI Taxonomy" id="1432052"/>
    <lineage>
        <taxon>Bacteria</taxon>
        <taxon>Bacillati</taxon>
        <taxon>Bacillota</taxon>
        <taxon>Clostridia</taxon>
        <taxon>Lachnospirales</taxon>
        <taxon>Lachnospiraceae</taxon>
        <taxon>Eisenbergiella</taxon>
    </lineage>
</organism>
<dbReference type="EMBL" id="MCGH01000002">
    <property type="protein sequence ID" value="ODM05136.1"/>
    <property type="molecule type" value="Genomic_DNA"/>
</dbReference>
<feature type="transmembrane region" description="Helical" evidence="1">
    <location>
        <begin position="108"/>
        <end position="128"/>
    </location>
</feature>
<keyword evidence="1" id="KW-0812">Transmembrane</keyword>
<keyword evidence="1" id="KW-1133">Transmembrane helix</keyword>
<feature type="transmembrane region" description="Helical" evidence="1">
    <location>
        <begin position="35"/>
        <end position="56"/>
    </location>
</feature>
<evidence type="ECO:0000256" key="1">
    <source>
        <dbReference type="SAM" id="Phobius"/>
    </source>
</evidence>
<evidence type="ECO:0000313" key="3">
    <source>
        <dbReference type="Proteomes" id="UP000094067"/>
    </source>
</evidence>
<dbReference type="Pfam" id="PF04474">
    <property type="entry name" value="DUF554"/>
    <property type="match status" value="1"/>
</dbReference>
<name>A0A1E3AAD6_9FIRM</name>
<dbReference type="PATRIC" id="fig|1432052.4.peg.1150"/>
<dbReference type="PANTHER" id="PTHR36111:SF2">
    <property type="entry name" value="INNER MEMBRANE PROTEIN"/>
    <property type="match status" value="1"/>
</dbReference>
<keyword evidence="1" id="KW-0472">Membrane</keyword>
<sequence>MRGIGTIINVAAVILGGGAGMLLKGGLKERYQQILMQALGVCTIFIGISGALKGMYRIESGVLETSGTMLLIASLVLGSLLGEWIQIEKWMDHFGEWLREKAGGKNDSQFVEGFVSASLVICVGAMAIVGALEDGMRGDYSMLAAKAVLDGIIVLVFASSYGKGAVFSALPVGLWQGSITLFARFLEPVLTAQIISDLSFVGNVLIFCVGINLAFGKKFRVGNMLPALLFTGILDAVTALF</sequence>